<keyword evidence="10 12" id="KW-0630">Potassium</keyword>
<dbReference type="UniPathway" id="UPA00704">
    <property type="reaction ID" value="UER00715"/>
</dbReference>
<sequence length="310" mass="32392">MGDHILVIGSSNMDVFIKTAKVPAAGESSFGSAMSFLPGGKGSNQATALARLGADVRFSAKIGKDSFGDGIYHTLLNEKLDPAALFIDEQTATGVAFIIVEESGENRIIVLPGANMAYQEAEVDQVRPLIESARIVLLQLEIPIPSVKKIIAIARRHKVPVVVDAGPAQSLPLDLFQGVTILSPNETEARALTGVAIADLDSAKRAGKILLASGAQIVVLKLGDQGALVGDATGFRHHRAYAIEAVDTTAAGDAFSAALTFYYSRGYSIDESVKFANAVGALTATRAGSLRSLPSREEVASFVSARGGIS</sequence>
<dbReference type="InterPro" id="IPR002173">
    <property type="entry name" value="Carboh/pur_kinase_PfkB_CS"/>
</dbReference>
<feature type="binding site" evidence="12">
    <location>
        <position position="277"/>
    </location>
    <ligand>
        <name>ATP</name>
        <dbReference type="ChEBI" id="CHEBI:30616"/>
    </ligand>
</feature>
<comment type="activity regulation">
    <text evidence="12">Activated by a monovalent cation that binds near, but not in, the active site. The most likely occupant of the site in vivo is potassium. Ion binding induces a conformational change that may alter substrate affinity.</text>
</comment>
<keyword evidence="12" id="KW-0963">Cytoplasm</keyword>
<evidence type="ECO:0000256" key="8">
    <source>
        <dbReference type="ARBA" id="ARBA00022840"/>
    </source>
</evidence>
<dbReference type="AlphaFoldDB" id="A0A4R1S4E5"/>
<evidence type="ECO:0000256" key="4">
    <source>
        <dbReference type="ARBA" id="ARBA00022679"/>
    </source>
</evidence>
<keyword evidence="6 12" id="KW-0547">Nucleotide-binding</keyword>
<comment type="catalytic activity">
    <reaction evidence="13">
        <text>D-tagatofuranose 6-phosphate + ATP = D-tagatofuranose 1,6-bisphosphate + ADP + H(+)</text>
        <dbReference type="Rhea" id="RHEA:12420"/>
        <dbReference type="ChEBI" id="CHEBI:15378"/>
        <dbReference type="ChEBI" id="CHEBI:30616"/>
        <dbReference type="ChEBI" id="CHEBI:58694"/>
        <dbReference type="ChEBI" id="CHEBI:58695"/>
        <dbReference type="ChEBI" id="CHEBI:456216"/>
        <dbReference type="EC" id="2.7.1.144"/>
    </reaction>
</comment>
<dbReference type="GO" id="GO:0005524">
    <property type="term" value="F:ATP binding"/>
    <property type="evidence" value="ECO:0007669"/>
    <property type="project" value="UniProtKB-UniRule"/>
</dbReference>
<comment type="caution">
    <text evidence="12">Lacks conserved residue(s) required for the propagation of feature annotation.</text>
</comment>
<dbReference type="GO" id="GO:0004747">
    <property type="term" value="F:ribokinase activity"/>
    <property type="evidence" value="ECO:0007669"/>
    <property type="project" value="UniProtKB-UniRule"/>
</dbReference>
<evidence type="ECO:0000256" key="1">
    <source>
        <dbReference type="ARBA" id="ARBA00005380"/>
    </source>
</evidence>
<evidence type="ECO:0000256" key="12">
    <source>
        <dbReference type="HAMAP-Rule" id="MF_01987"/>
    </source>
</evidence>
<dbReference type="GO" id="GO:0046872">
    <property type="term" value="F:metal ion binding"/>
    <property type="evidence" value="ECO:0007669"/>
    <property type="project" value="UniProtKB-KW"/>
</dbReference>
<protein>
    <recommendedName>
        <fullName evidence="3 12">Ribokinase</fullName>
        <shortName evidence="12">RK</shortName>
        <ecNumber evidence="2 12">2.7.1.15</ecNumber>
    </recommendedName>
</protein>
<evidence type="ECO:0000256" key="3">
    <source>
        <dbReference type="ARBA" id="ARBA00016943"/>
    </source>
</evidence>
<feature type="binding site" evidence="12">
    <location>
        <position position="249"/>
    </location>
    <ligand>
        <name>K(+)</name>
        <dbReference type="ChEBI" id="CHEBI:29103"/>
    </ligand>
</feature>
<dbReference type="PROSITE" id="PS00584">
    <property type="entry name" value="PFKB_KINASES_2"/>
    <property type="match status" value="1"/>
</dbReference>
<feature type="binding site" evidence="12">
    <location>
        <position position="185"/>
    </location>
    <ligand>
        <name>ATP</name>
        <dbReference type="ChEBI" id="CHEBI:30616"/>
    </ligand>
</feature>
<keyword evidence="13" id="KW-0423">Lactose metabolism</keyword>
<dbReference type="Gene3D" id="3.40.1190.20">
    <property type="match status" value="1"/>
</dbReference>
<keyword evidence="8 12" id="KW-0067">ATP-binding</keyword>
<dbReference type="EMBL" id="SLUN01000004">
    <property type="protein sequence ID" value="TCL74115.1"/>
    <property type="molecule type" value="Genomic_DNA"/>
</dbReference>
<keyword evidence="11 12" id="KW-0119">Carbohydrate metabolism</keyword>
<feature type="binding site" evidence="12">
    <location>
        <position position="283"/>
    </location>
    <ligand>
        <name>K(+)</name>
        <dbReference type="ChEBI" id="CHEBI:29103"/>
    </ligand>
</feature>
<comment type="subcellular location">
    <subcellularLocation>
        <location evidence="12">Cytoplasm</location>
    </subcellularLocation>
</comment>
<comment type="similarity">
    <text evidence="1">Belongs to the carbohydrate kinase pfkB family.</text>
</comment>
<evidence type="ECO:0000256" key="7">
    <source>
        <dbReference type="ARBA" id="ARBA00022777"/>
    </source>
</evidence>
<feature type="binding site" evidence="12">
    <location>
        <position position="247"/>
    </location>
    <ligand>
        <name>K(+)</name>
        <dbReference type="ChEBI" id="CHEBI:29103"/>
    </ligand>
</feature>
<organism evidence="15 16">
    <name type="scientific">Hydrogenispora ethanolica</name>
    <dbReference type="NCBI Taxonomy" id="1082276"/>
    <lineage>
        <taxon>Bacteria</taxon>
        <taxon>Bacillati</taxon>
        <taxon>Bacillota</taxon>
        <taxon>Hydrogenispora</taxon>
    </lineage>
</organism>
<dbReference type="SUPFAM" id="SSF53613">
    <property type="entry name" value="Ribokinase-like"/>
    <property type="match status" value="1"/>
</dbReference>
<dbReference type="EC" id="2.7.1.15" evidence="2 12"/>
<evidence type="ECO:0000259" key="14">
    <source>
        <dbReference type="Pfam" id="PF00294"/>
    </source>
</evidence>
<dbReference type="Pfam" id="PF00294">
    <property type="entry name" value="PfkB"/>
    <property type="match status" value="1"/>
</dbReference>
<feature type="active site" description="Proton acceptor" evidence="12">
    <location>
        <position position="253"/>
    </location>
</feature>
<feature type="binding site" evidence="12">
    <location>
        <position position="141"/>
    </location>
    <ligand>
        <name>substrate</name>
    </ligand>
</feature>
<keyword evidence="9 12" id="KW-0460">Magnesium</keyword>
<keyword evidence="16" id="KW-1185">Reference proteome</keyword>
<comment type="cofactor">
    <cofactor evidence="12">
        <name>Mg(2+)</name>
        <dbReference type="ChEBI" id="CHEBI:18420"/>
    </cofactor>
    <text evidence="12">Requires a divalent cation, most likely magnesium in vivo, as an electrophilic catalyst to aid phosphoryl group transfer. It is the chelate of the metal and the nucleotide that is the actual substrate.</text>
</comment>
<feature type="binding site" evidence="12">
    <location>
        <position position="288"/>
    </location>
    <ligand>
        <name>K(+)</name>
        <dbReference type="ChEBI" id="CHEBI:29103"/>
    </ligand>
</feature>
<comment type="pathway">
    <text evidence="12">Carbohydrate metabolism; D-ribose degradation; D-ribose 5-phosphate from beta-D-ribopyranose: step 2/2.</text>
</comment>
<dbReference type="PANTHER" id="PTHR10584:SF166">
    <property type="entry name" value="RIBOKINASE"/>
    <property type="match status" value="1"/>
</dbReference>
<feature type="binding site" evidence="12">
    <location>
        <position position="286"/>
    </location>
    <ligand>
        <name>K(+)</name>
        <dbReference type="ChEBI" id="CHEBI:29103"/>
    </ligand>
</feature>
<dbReference type="InterPro" id="IPR029056">
    <property type="entry name" value="Ribokinase-like"/>
</dbReference>
<comment type="catalytic activity">
    <reaction evidence="12">
        <text>D-ribose + ATP = D-ribose 5-phosphate + ADP + H(+)</text>
        <dbReference type="Rhea" id="RHEA:13697"/>
        <dbReference type="ChEBI" id="CHEBI:15378"/>
        <dbReference type="ChEBI" id="CHEBI:30616"/>
        <dbReference type="ChEBI" id="CHEBI:47013"/>
        <dbReference type="ChEBI" id="CHEBI:78346"/>
        <dbReference type="ChEBI" id="CHEBI:456216"/>
        <dbReference type="EC" id="2.7.1.15"/>
    </reaction>
</comment>
<dbReference type="PANTHER" id="PTHR10584">
    <property type="entry name" value="SUGAR KINASE"/>
    <property type="match status" value="1"/>
</dbReference>
<evidence type="ECO:0000313" key="16">
    <source>
        <dbReference type="Proteomes" id="UP000295008"/>
    </source>
</evidence>
<dbReference type="RefSeq" id="WP_132013080.1">
    <property type="nucleotide sequence ID" value="NZ_SLUN01000004.1"/>
</dbReference>
<evidence type="ECO:0000256" key="13">
    <source>
        <dbReference type="PIRNR" id="PIRNR000535"/>
    </source>
</evidence>
<dbReference type="PROSITE" id="PS00583">
    <property type="entry name" value="PFKB_KINASES_1"/>
    <property type="match status" value="1"/>
</dbReference>
<dbReference type="Proteomes" id="UP000295008">
    <property type="component" value="Unassembled WGS sequence"/>
</dbReference>
<keyword evidence="7 12" id="KW-0418">Kinase</keyword>
<evidence type="ECO:0000256" key="10">
    <source>
        <dbReference type="ARBA" id="ARBA00022958"/>
    </source>
</evidence>
<dbReference type="HAMAP" id="MF_01987">
    <property type="entry name" value="Ribokinase"/>
    <property type="match status" value="1"/>
</dbReference>
<dbReference type="InterPro" id="IPR011877">
    <property type="entry name" value="Ribokinase"/>
</dbReference>
<dbReference type="InterPro" id="IPR011611">
    <property type="entry name" value="PfkB_dom"/>
</dbReference>
<dbReference type="GO" id="GO:0005988">
    <property type="term" value="P:lactose metabolic process"/>
    <property type="evidence" value="ECO:0007669"/>
    <property type="project" value="UniProtKB-KW"/>
</dbReference>
<dbReference type="GO" id="GO:0005829">
    <property type="term" value="C:cytosol"/>
    <property type="evidence" value="ECO:0007669"/>
    <property type="project" value="TreeGrafter"/>
</dbReference>
<dbReference type="GO" id="GO:0019303">
    <property type="term" value="P:D-ribose catabolic process"/>
    <property type="evidence" value="ECO:0007669"/>
    <property type="project" value="UniProtKB-UniRule"/>
</dbReference>
<evidence type="ECO:0000256" key="9">
    <source>
        <dbReference type="ARBA" id="ARBA00022842"/>
    </source>
</evidence>
<dbReference type="GO" id="GO:2001059">
    <property type="term" value="P:D-tagatose 6-phosphate catabolic process"/>
    <property type="evidence" value="ECO:0007669"/>
    <property type="project" value="UniProtKB-UniPathway"/>
</dbReference>
<feature type="domain" description="Carbohydrate kinase PfkB" evidence="14">
    <location>
        <begin position="4"/>
        <end position="295"/>
    </location>
</feature>
<feature type="binding site" evidence="12">
    <location>
        <begin position="221"/>
        <end position="226"/>
    </location>
    <ligand>
        <name>ATP</name>
        <dbReference type="ChEBI" id="CHEBI:30616"/>
    </ligand>
</feature>
<dbReference type="GO" id="GO:0009024">
    <property type="term" value="F:tagatose-6-phosphate kinase activity"/>
    <property type="evidence" value="ECO:0007669"/>
    <property type="project" value="UniProtKB-EC"/>
</dbReference>
<dbReference type="InterPro" id="IPR017583">
    <property type="entry name" value="Tagatose/fructose_Pkinase"/>
</dbReference>
<feature type="binding site" evidence="12">
    <location>
        <begin position="252"/>
        <end position="253"/>
    </location>
    <ligand>
        <name>ATP</name>
        <dbReference type="ChEBI" id="CHEBI:30616"/>
    </ligand>
</feature>
<keyword evidence="4 12" id="KW-0808">Transferase</keyword>
<evidence type="ECO:0000256" key="5">
    <source>
        <dbReference type="ARBA" id="ARBA00022723"/>
    </source>
</evidence>
<comment type="function">
    <text evidence="12">Catalyzes the phosphorylation of ribose at O-5 in a reaction requiring ATP and magnesium. The resulting D-ribose-5-phosphate can then be used either for sythesis of nucleotides, histidine, and tryptophan, or as a component of the pentose phosphate pathway.</text>
</comment>
<accession>A0A4R1S4E5</accession>
<comment type="caution">
    <text evidence="15">The sequence shown here is derived from an EMBL/GenBank/DDBJ whole genome shotgun (WGS) entry which is preliminary data.</text>
</comment>
<proteinExistence type="inferred from homology"/>
<evidence type="ECO:0000313" key="15">
    <source>
        <dbReference type="EMBL" id="TCL74115.1"/>
    </source>
</evidence>
<comment type="pathway">
    <text evidence="13">Carbohydrate metabolism; D-tagatose 6-phosphate degradation; D-glyceraldehyde 3-phosphate and glycerone phosphate from D-tagatose 6-phosphate: step 1/2.</text>
</comment>
<evidence type="ECO:0000256" key="11">
    <source>
        <dbReference type="ARBA" id="ARBA00023277"/>
    </source>
</evidence>
<reference evidence="15 16" key="1">
    <citation type="submission" date="2019-03" db="EMBL/GenBank/DDBJ databases">
        <title>Genomic Encyclopedia of Type Strains, Phase IV (KMG-IV): sequencing the most valuable type-strain genomes for metagenomic binning, comparative biology and taxonomic classification.</title>
        <authorList>
            <person name="Goeker M."/>
        </authorList>
    </citation>
    <scope>NUCLEOTIDE SEQUENCE [LARGE SCALE GENOMIC DNA]</scope>
    <source>
        <strain evidence="15 16">LX-B</strain>
    </source>
</reference>
<dbReference type="PRINTS" id="PR00990">
    <property type="entry name" value="RIBOKINASE"/>
</dbReference>
<dbReference type="NCBIfam" id="TIGR02152">
    <property type="entry name" value="D_ribokin_bact"/>
    <property type="match status" value="1"/>
</dbReference>
<dbReference type="UniPathway" id="UPA00916">
    <property type="reaction ID" value="UER00889"/>
</dbReference>
<dbReference type="OrthoDB" id="9775849at2"/>
<feature type="binding site" evidence="12">
    <location>
        <position position="292"/>
    </location>
    <ligand>
        <name>K(+)</name>
        <dbReference type="ChEBI" id="CHEBI:29103"/>
    </ligand>
</feature>
<comment type="similarity">
    <text evidence="13">Belongs to the carbohydrate kinase PfkB family. LacC subfamily.</text>
</comment>
<keyword evidence="5 12" id="KW-0479">Metal-binding</keyword>
<dbReference type="InterPro" id="IPR002139">
    <property type="entry name" value="Ribo/fructo_kinase"/>
</dbReference>
<feature type="binding site" evidence="12">
    <location>
        <begin position="12"/>
        <end position="14"/>
    </location>
    <ligand>
        <name>substrate</name>
    </ligand>
</feature>
<comment type="similarity">
    <text evidence="12">Belongs to the carbohydrate kinase PfkB family. Ribokinase subfamily.</text>
</comment>
<feature type="binding site" evidence="12">
    <location>
        <position position="253"/>
    </location>
    <ligand>
        <name>substrate</name>
    </ligand>
</feature>
<dbReference type="PIRSF" id="PIRSF000535">
    <property type="entry name" value="1PFK/6PFK/LacC"/>
    <property type="match status" value="1"/>
</dbReference>
<name>A0A4R1S4E5_HYDET</name>
<evidence type="ECO:0000256" key="6">
    <source>
        <dbReference type="ARBA" id="ARBA00022741"/>
    </source>
</evidence>
<evidence type="ECO:0000256" key="2">
    <source>
        <dbReference type="ARBA" id="ARBA00012035"/>
    </source>
</evidence>
<dbReference type="CDD" id="cd01174">
    <property type="entry name" value="ribokinase"/>
    <property type="match status" value="1"/>
</dbReference>
<comment type="subunit">
    <text evidence="12">Homodimer.</text>
</comment>
<gene>
    <name evidence="12" type="primary">rbsK</name>
    <name evidence="15" type="ORF">EDC14_100451</name>
</gene>
<feature type="binding site" evidence="12">
    <location>
        <begin position="40"/>
        <end position="44"/>
    </location>
    <ligand>
        <name>substrate</name>
    </ligand>
</feature>